<dbReference type="GO" id="GO:0046872">
    <property type="term" value="F:metal ion binding"/>
    <property type="evidence" value="ECO:0007669"/>
    <property type="project" value="UniProtKB-KW"/>
</dbReference>
<dbReference type="Proteomes" id="UP000299102">
    <property type="component" value="Unassembled WGS sequence"/>
</dbReference>
<feature type="binding site" evidence="4">
    <location>
        <position position="29"/>
    </location>
    <ligand>
        <name>Mg(2+)</name>
        <dbReference type="ChEBI" id="CHEBI:18420"/>
    </ligand>
</feature>
<dbReference type="AlphaFoldDB" id="A0A4C1SFM8"/>
<evidence type="ECO:0000256" key="3">
    <source>
        <dbReference type="PIRSR" id="PIRSR000915-2"/>
    </source>
</evidence>
<dbReference type="Pfam" id="PF13242">
    <property type="entry name" value="Hydrolase_like"/>
    <property type="match status" value="1"/>
</dbReference>
<name>A0A4C1SFM8_EUMVA</name>
<gene>
    <name evidence="5" type="primary">PGLP2</name>
    <name evidence="5" type="ORF">EVAR_2263_1</name>
</gene>
<comment type="caution">
    <text evidence="5">The sequence shown here is derived from an EMBL/GenBank/DDBJ whole genome shotgun (WGS) entry which is preliminary data.</text>
</comment>
<feature type="binding site" evidence="3">
    <location>
        <position position="222"/>
    </location>
    <ligand>
        <name>substrate</name>
    </ligand>
</feature>
<comment type="cofactor">
    <cofactor evidence="4">
        <name>Mg(2+)</name>
        <dbReference type="ChEBI" id="CHEBI:18420"/>
    </cofactor>
    <text evidence="4">Divalent metal ions. Mg(2+) is the most effective.</text>
</comment>
<dbReference type="PIRSF" id="PIRSF000915">
    <property type="entry name" value="PGP-type_phosphatase"/>
    <property type="match status" value="1"/>
</dbReference>
<dbReference type="Gene3D" id="3.40.50.1000">
    <property type="entry name" value="HAD superfamily/HAD-like"/>
    <property type="match status" value="2"/>
</dbReference>
<dbReference type="EMBL" id="BGZK01000007">
    <property type="protein sequence ID" value="GBP00959.1"/>
    <property type="molecule type" value="Genomic_DNA"/>
</dbReference>
<dbReference type="SUPFAM" id="SSF56784">
    <property type="entry name" value="HAD-like"/>
    <property type="match status" value="1"/>
</dbReference>
<keyword evidence="4" id="KW-0460">Magnesium</keyword>
<evidence type="ECO:0000256" key="4">
    <source>
        <dbReference type="PIRSR" id="PIRSR000915-3"/>
    </source>
</evidence>
<dbReference type="InterPro" id="IPR006357">
    <property type="entry name" value="HAD-SF_hydro_IIA"/>
</dbReference>
<evidence type="ECO:0000313" key="5">
    <source>
        <dbReference type="EMBL" id="GBP00959.1"/>
    </source>
</evidence>
<dbReference type="OrthoDB" id="413953at2759"/>
<dbReference type="GO" id="GO:0016791">
    <property type="term" value="F:phosphatase activity"/>
    <property type="evidence" value="ECO:0007669"/>
    <property type="project" value="TreeGrafter"/>
</dbReference>
<proteinExistence type="inferred from homology"/>
<dbReference type="InterPro" id="IPR036412">
    <property type="entry name" value="HAD-like_sf"/>
</dbReference>
<evidence type="ECO:0000313" key="6">
    <source>
        <dbReference type="Proteomes" id="UP000299102"/>
    </source>
</evidence>
<dbReference type="InterPro" id="IPR023214">
    <property type="entry name" value="HAD_sf"/>
</dbReference>
<keyword evidence="1" id="KW-0378">Hydrolase</keyword>
<accession>A0A4C1SFM8</accession>
<organism evidence="5 6">
    <name type="scientific">Eumeta variegata</name>
    <name type="common">Bagworm moth</name>
    <name type="synonym">Eumeta japonica</name>
    <dbReference type="NCBI Taxonomy" id="151549"/>
    <lineage>
        <taxon>Eukaryota</taxon>
        <taxon>Metazoa</taxon>
        <taxon>Ecdysozoa</taxon>
        <taxon>Arthropoda</taxon>
        <taxon>Hexapoda</taxon>
        <taxon>Insecta</taxon>
        <taxon>Pterygota</taxon>
        <taxon>Neoptera</taxon>
        <taxon>Endopterygota</taxon>
        <taxon>Lepidoptera</taxon>
        <taxon>Glossata</taxon>
        <taxon>Ditrysia</taxon>
        <taxon>Tineoidea</taxon>
        <taxon>Psychidae</taxon>
        <taxon>Oiketicinae</taxon>
        <taxon>Eumeta</taxon>
    </lineage>
</organism>
<feature type="binding site" evidence="4">
    <location>
        <position position="27"/>
    </location>
    <ligand>
        <name>Mg(2+)</name>
        <dbReference type="ChEBI" id="CHEBI:18420"/>
    </ligand>
</feature>
<dbReference type="Pfam" id="PF13344">
    <property type="entry name" value="Hydrolase_6"/>
    <property type="match status" value="1"/>
</dbReference>
<dbReference type="PANTHER" id="PTHR19288:SF4">
    <property type="entry name" value="RE04130P-RELATED"/>
    <property type="match status" value="1"/>
</dbReference>
<protein>
    <submittedName>
        <fullName evidence="5">Phosphoglycolate phosphatase 2</fullName>
    </submittedName>
</protein>
<evidence type="ECO:0000256" key="1">
    <source>
        <dbReference type="PIRNR" id="PIRNR000915"/>
    </source>
</evidence>
<comment type="similarity">
    <text evidence="1">Belongs to the HAD-like hydrolase superfamily.</text>
</comment>
<feature type="active site" description="Proton donor" evidence="2">
    <location>
        <position position="29"/>
    </location>
</feature>
<feature type="binding site" evidence="4">
    <location>
        <position position="248"/>
    </location>
    <ligand>
        <name>Mg(2+)</name>
        <dbReference type="ChEBI" id="CHEBI:18420"/>
    </ligand>
</feature>
<evidence type="ECO:0000256" key="2">
    <source>
        <dbReference type="PIRSR" id="PIRSR000915-1"/>
    </source>
</evidence>
<feature type="binding site" evidence="3">
    <location>
        <begin position="59"/>
        <end position="61"/>
    </location>
    <ligand>
        <name>substrate</name>
    </ligand>
</feature>
<dbReference type="PANTHER" id="PTHR19288">
    <property type="entry name" value="4-NITROPHENYLPHOSPHATASE-RELATED"/>
    <property type="match status" value="1"/>
</dbReference>
<keyword evidence="6" id="KW-1185">Reference proteome</keyword>
<feature type="active site" description="Proton donor" evidence="2">
    <location>
        <position position="27"/>
    </location>
</feature>
<dbReference type="GO" id="GO:0005737">
    <property type="term" value="C:cytoplasm"/>
    <property type="evidence" value="ECO:0007669"/>
    <property type="project" value="TreeGrafter"/>
</dbReference>
<dbReference type="STRING" id="151549.A0A4C1SFM8"/>
<reference evidence="5 6" key="1">
    <citation type="journal article" date="2019" name="Commun. Biol.">
        <title>The bagworm genome reveals a unique fibroin gene that provides high tensile strength.</title>
        <authorList>
            <person name="Kono N."/>
            <person name="Nakamura H."/>
            <person name="Ohtoshi R."/>
            <person name="Tomita M."/>
            <person name="Numata K."/>
            <person name="Arakawa K."/>
        </authorList>
    </citation>
    <scope>NUCLEOTIDE SEQUENCE [LARGE SCALE GENOMIC DNA]</scope>
</reference>
<sequence length="301" mass="33999">MAPVRLKDLKSAEVKKFLDDFDVVMSDMDGTIYFLRPLPGVPDFFNHMERFGKSVYYISNNCLLTPDEYSSRMKKCSLNVPDDNILYPTKAVIDYLKTRNFDKYVFCIAAQETIDDLKAAGIKCKTGPVPGPRRYLEYPAIFKDDPEVGAVFIDIDFHINMAKAYLASVYLERLDVYFLTGASDQTAPLRMTKDKSPNVFLPNLILPTIQRYTGREPIVLSKPSKAFADFVNKHTGVVIPARVLFIGDSLESDITFGKMAGYKTLLVLTTMSESEMTAYKGLTPDYYAKDLDEVAQLFTNL</sequence>
<keyword evidence="4" id="KW-0479">Metal-binding</keyword>